<name>A0A9W7DBB6_9STRA</name>
<evidence type="ECO:0000313" key="3">
    <source>
        <dbReference type="Proteomes" id="UP001165121"/>
    </source>
</evidence>
<feature type="compositionally biased region" description="Low complexity" evidence="1">
    <location>
        <begin position="61"/>
        <end position="70"/>
    </location>
</feature>
<reference evidence="2" key="1">
    <citation type="submission" date="2023-04" db="EMBL/GenBank/DDBJ databases">
        <title>Phytophthora fragariaefolia NBRC 109709.</title>
        <authorList>
            <person name="Ichikawa N."/>
            <person name="Sato H."/>
            <person name="Tonouchi N."/>
        </authorList>
    </citation>
    <scope>NUCLEOTIDE SEQUENCE</scope>
    <source>
        <strain evidence="2">NBRC 109709</strain>
    </source>
</reference>
<feature type="region of interest" description="Disordered" evidence="1">
    <location>
        <begin position="341"/>
        <end position="363"/>
    </location>
</feature>
<dbReference type="EMBL" id="BSXT01006736">
    <property type="protein sequence ID" value="GMF62944.1"/>
    <property type="molecule type" value="Genomic_DNA"/>
</dbReference>
<evidence type="ECO:0000256" key="1">
    <source>
        <dbReference type="SAM" id="MobiDB-lite"/>
    </source>
</evidence>
<accession>A0A9W7DBB6</accession>
<feature type="compositionally biased region" description="Basic and acidic residues" evidence="1">
    <location>
        <begin position="222"/>
        <end position="238"/>
    </location>
</feature>
<feature type="region of interest" description="Disordered" evidence="1">
    <location>
        <begin position="1"/>
        <end position="238"/>
    </location>
</feature>
<dbReference type="InterPro" id="IPR043502">
    <property type="entry name" value="DNA/RNA_pol_sf"/>
</dbReference>
<feature type="compositionally biased region" description="Basic and acidic residues" evidence="1">
    <location>
        <begin position="179"/>
        <end position="189"/>
    </location>
</feature>
<dbReference type="AlphaFoldDB" id="A0A9W7DBB6"/>
<comment type="caution">
    <text evidence="2">The sequence shown here is derived from an EMBL/GenBank/DDBJ whole genome shotgun (WGS) entry which is preliminary data.</text>
</comment>
<feature type="compositionally biased region" description="Basic and acidic residues" evidence="1">
    <location>
        <begin position="1"/>
        <end position="40"/>
    </location>
</feature>
<organism evidence="2 3">
    <name type="scientific">Phytophthora fragariaefolia</name>
    <dbReference type="NCBI Taxonomy" id="1490495"/>
    <lineage>
        <taxon>Eukaryota</taxon>
        <taxon>Sar</taxon>
        <taxon>Stramenopiles</taxon>
        <taxon>Oomycota</taxon>
        <taxon>Peronosporomycetes</taxon>
        <taxon>Peronosporales</taxon>
        <taxon>Peronosporaceae</taxon>
        <taxon>Phytophthora</taxon>
    </lineage>
</organism>
<protein>
    <submittedName>
        <fullName evidence="2">Unnamed protein product</fullName>
    </submittedName>
</protein>
<keyword evidence="3" id="KW-1185">Reference proteome</keyword>
<gene>
    <name evidence="2" type="ORF">Pfra01_002747000</name>
</gene>
<sequence length="625" mass="68568">MTKDVTRITRTREVRETARGRRDPLPTDRREDKGKDEKRACVATGSGSGGQVERAERGARRATGIGAASRARPRRRSRRDTGSPRRSKDKNQWGRTVIDWGWRARVTGGPSTGDGARTPVSVEDSTNGDGGPAAPVPEASPTGSGPPAANALRDSVAAAGSAVEPCTKGSSVSNSVRSKRQEPQEKEEAGASDPAASGRQKIIVAEQSKAVVAEDAPQTSRQKVERKQTRKDHKDATRGDALEIVEDAEVTHRKALKDFLAMAALAEQLSNWTDAGTVPLHVSSARRRAEKRVLKARAKERRARLALDAQKQASRYPAGTYLNMGEHQRSGGHAQVRTKKEVEDREHELPQATSKVKKHARRKKVTNTYEYRSGSMYEGHGTLLDKETGKEVQVGKLRAVQAPAMDLLPTAMMRIRGQRRPVKLDTGAQYCVAGRQWQALGSKLDKPAPVDYIEGFGGAPVAVLGVWRFEFESQYQQPVRVDALVVAHDTEDFLIGEDLDRDRVAAWLETLSTLTTTLSNEDELEIGEMEVKDRDLMLALLRSYPSLLEPKHGCPPATTLGVVHHINTGSAPPIKVRPRRHSRAEHETIDSEVEAMLHDGVIEYGTGVWGFLVVLVRKKDGITKN</sequence>
<dbReference type="Gene3D" id="3.10.10.10">
    <property type="entry name" value="HIV Type 1 Reverse Transcriptase, subunit A, domain 1"/>
    <property type="match status" value="1"/>
</dbReference>
<dbReference type="SUPFAM" id="SSF56672">
    <property type="entry name" value="DNA/RNA polymerases"/>
    <property type="match status" value="1"/>
</dbReference>
<evidence type="ECO:0000313" key="2">
    <source>
        <dbReference type="EMBL" id="GMF62944.1"/>
    </source>
</evidence>
<dbReference type="Proteomes" id="UP001165121">
    <property type="component" value="Unassembled WGS sequence"/>
</dbReference>
<proteinExistence type="predicted"/>